<dbReference type="EMBL" id="ML210265">
    <property type="protein sequence ID" value="TFK21535.1"/>
    <property type="molecule type" value="Genomic_DNA"/>
</dbReference>
<dbReference type="Proteomes" id="UP000307440">
    <property type="component" value="Unassembled WGS sequence"/>
</dbReference>
<feature type="compositionally biased region" description="Low complexity" evidence="1">
    <location>
        <begin position="647"/>
        <end position="663"/>
    </location>
</feature>
<feature type="region of interest" description="Disordered" evidence="1">
    <location>
        <begin position="646"/>
        <end position="669"/>
    </location>
</feature>
<reference evidence="2 3" key="1">
    <citation type="journal article" date="2019" name="Nat. Ecol. Evol.">
        <title>Megaphylogeny resolves global patterns of mushroom evolution.</title>
        <authorList>
            <person name="Varga T."/>
            <person name="Krizsan K."/>
            <person name="Foldi C."/>
            <person name="Dima B."/>
            <person name="Sanchez-Garcia M."/>
            <person name="Sanchez-Ramirez S."/>
            <person name="Szollosi G.J."/>
            <person name="Szarkandi J.G."/>
            <person name="Papp V."/>
            <person name="Albert L."/>
            <person name="Andreopoulos W."/>
            <person name="Angelini C."/>
            <person name="Antonin V."/>
            <person name="Barry K.W."/>
            <person name="Bougher N.L."/>
            <person name="Buchanan P."/>
            <person name="Buyck B."/>
            <person name="Bense V."/>
            <person name="Catcheside P."/>
            <person name="Chovatia M."/>
            <person name="Cooper J."/>
            <person name="Damon W."/>
            <person name="Desjardin D."/>
            <person name="Finy P."/>
            <person name="Geml J."/>
            <person name="Haridas S."/>
            <person name="Hughes K."/>
            <person name="Justo A."/>
            <person name="Karasinski D."/>
            <person name="Kautmanova I."/>
            <person name="Kiss B."/>
            <person name="Kocsube S."/>
            <person name="Kotiranta H."/>
            <person name="LaButti K.M."/>
            <person name="Lechner B.E."/>
            <person name="Liimatainen K."/>
            <person name="Lipzen A."/>
            <person name="Lukacs Z."/>
            <person name="Mihaltcheva S."/>
            <person name="Morgado L.N."/>
            <person name="Niskanen T."/>
            <person name="Noordeloos M.E."/>
            <person name="Ohm R.A."/>
            <person name="Ortiz-Santana B."/>
            <person name="Ovrebo C."/>
            <person name="Racz N."/>
            <person name="Riley R."/>
            <person name="Savchenko A."/>
            <person name="Shiryaev A."/>
            <person name="Soop K."/>
            <person name="Spirin V."/>
            <person name="Szebenyi C."/>
            <person name="Tomsovsky M."/>
            <person name="Tulloss R.E."/>
            <person name="Uehling J."/>
            <person name="Grigoriev I.V."/>
            <person name="Vagvolgyi C."/>
            <person name="Papp T."/>
            <person name="Martin F.M."/>
            <person name="Miettinen O."/>
            <person name="Hibbett D.S."/>
            <person name="Nagy L.G."/>
        </authorList>
    </citation>
    <scope>NUCLEOTIDE SEQUENCE [LARGE SCALE GENOMIC DNA]</scope>
    <source>
        <strain evidence="2 3">CBS 121175</strain>
    </source>
</reference>
<name>A0A5C3KND1_COPMA</name>
<organism evidence="2 3">
    <name type="scientific">Coprinopsis marcescibilis</name>
    <name type="common">Agaric fungus</name>
    <name type="synonym">Psathyrella marcescibilis</name>
    <dbReference type="NCBI Taxonomy" id="230819"/>
    <lineage>
        <taxon>Eukaryota</taxon>
        <taxon>Fungi</taxon>
        <taxon>Dikarya</taxon>
        <taxon>Basidiomycota</taxon>
        <taxon>Agaricomycotina</taxon>
        <taxon>Agaricomycetes</taxon>
        <taxon>Agaricomycetidae</taxon>
        <taxon>Agaricales</taxon>
        <taxon>Agaricineae</taxon>
        <taxon>Psathyrellaceae</taxon>
        <taxon>Coprinopsis</taxon>
    </lineage>
</organism>
<evidence type="ECO:0000313" key="3">
    <source>
        <dbReference type="Proteomes" id="UP000307440"/>
    </source>
</evidence>
<keyword evidence="3" id="KW-1185">Reference proteome</keyword>
<gene>
    <name evidence="2" type="ORF">FA15DRAFT_672471</name>
</gene>
<accession>A0A5C3KND1</accession>
<protein>
    <recommendedName>
        <fullName evidence="4">F-box domain-containing protein</fullName>
    </recommendedName>
</protein>
<dbReference type="OrthoDB" id="5595695at2759"/>
<sequence length="814" mass="91503">MPARLAQKTIPDEVLELIAFLLVASEPLDNLADLVPFLRASREVYGVLSLQSGTVLYSRICRLKFDCGAVARRAFQPFSRDLADHLVQMCQLLQFIRRGDEWHEDAQDYLLLAFIAMLDDDGKNRAQLEHVGLREFVDKFVRGRLNEGREANDMWPIENDANTCALWLMWMFTTQEDLERESIERKQEIIRLVSPFVVCPYRYASAYAPANHFQLPLGESNPIQKDVVTFPTAHGTYPIYHTQRKGGVVLHYFRSNAPVVLPPITAAAKKLYWCRHEITPFFVIPSQNDLLTGAPVNPNTLQDVAALNNSKAAKLPNNVQWDWVAGCPRIRSGVLLPTDHTESQRWDMDWWRMRMCRDVFYKQPSWRLGHVFVRGMLSGIWHGVCFHVEHNFMDMLLNNSQLLDDQSAIPAHLMPQPLVMDLQEHGYVGSSLPSRPTALSNQPNADLAPIPPAEPHSVACVVNYGSHYGQATVRVDGSLPNAWFPGPIGSLRWTSGPQLDAGSTIRESLPRNSTFRGKDAMDSVLLRTPANRSRELGEGSSLPLHSHCYETFAVDKEAVHERLVRAKLDVMYHRPTASSPSFQPHPGCLRCADRERFLSARKLRDQRIRYGEMAEDVFSSIGMGMADVPDGDEDEELSGRVIDIELDSSSSGSDGDMQSKSSSILDCGEGSGDTGNAAGCGGGEVVDVWDEHVDLEQGSPGRLDELGNIVYEPLRRSHDRYRVETCNYGVEDTIVTGRTEASDWDYSIYYGRVRPWDGLVAVLKQQILGERIASMIFYGYIYGSETFVGNWRYAGTDPLRPGFESCFILSKRKS</sequence>
<evidence type="ECO:0000313" key="2">
    <source>
        <dbReference type="EMBL" id="TFK21535.1"/>
    </source>
</evidence>
<dbReference type="STRING" id="230819.A0A5C3KND1"/>
<evidence type="ECO:0008006" key="4">
    <source>
        <dbReference type="Google" id="ProtNLM"/>
    </source>
</evidence>
<dbReference type="AlphaFoldDB" id="A0A5C3KND1"/>
<proteinExistence type="predicted"/>
<evidence type="ECO:0000256" key="1">
    <source>
        <dbReference type="SAM" id="MobiDB-lite"/>
    </source>
</evidence>